<gene>
    <name evidence="1" type="ORF">MM415A03434_0004</name>
    <name evidence="2" type="ORF">MM415B02464_0017</name>
</gene>
<reference evidence="1" key="1">
    <citation type="submission" date="2020-03" db="EMBL/GenBank/DDBJ databases">
        <title>The deep terrestrial virosphere.</title>
        <authorList>
            <person name="Holmfeldt K."/>
            <person name="Nilsson E."/>
            <person name="Simone D."/>
            <person name="Lopez-Fernandez M."/>
            <person name="Wu X."/>
            <person name="de Brujin I."/>
            <person name="Lundin D."/>
            <person name="Andersson A."/>
            <person name="Bertilsson S."/>
            <person name="Dopson M."/>
        </authorList>
    </citation>
    <scope>NUCLEOTIDE SEQUENCE</scope>
    <source>
        <strain evidence="1">MM415A03434</strain>
        <strain evidence="2">MM415B02464</strain>
    </source>
</reference>
<name>A0A6M3JPM8_9ZZZZ</name>
<dbReference type="AlphaFoldDB" id="A0A6M3JPM8"/>
<proteinExistence type="predicted"/>
<dbReference type="EMBL" id="MT142882">
    <property type="protein sequence ID" value="QJA89985.1"/>
    <property type="molecule type" value="Genomic_DNA"/>
</dbReference>
<dbReference type="EMBL" id="MT141837">
    <property type="protein sequence ID" value="QJA70975.1"/>
    <property type="molecule type" value="Genomic_DNA"/>
</dbReference>
<organism evidence="1">
    <name type="scientific">viral metagenome</name>
    <dbReference type="NCBI Taxonomy" id="1070528"/>
    <lineage>
        <taxon>unclassified sequences</taxon>
        <taxon>metagenomes</taxon>
        <taxon>organismal metagenomes</taxon>
    </lineage>
</organism>
<protein>
    <submittedName>
        <fullName evidence="1">Uncharacterized protein</fullName>
    </submittedName>
</protein>
<evidence type="ECO:0000313" key="1">
    <source>
        <dbReference type="EMBL" id="QJA70975.1"/>
    </source>
</evidence>
<evidence type="ECO:0000313" key="2">
    <source>
        <dbReference type="EMBL" id="QJA89985.1"/>
    </source>
</evidence>
<sequence>MTNPDKFKGMIRIIYDNPQRDGDNDIEALEWLAAHVGRLMNDVEELQKRVKTLEKVRET</sequence>
<accession>A0A6M3JPM8</accession>